<dbReference type="EMBL" id="PVWK01000048">
    <property type="protein sequence ID" value="PSB30799.1"/>
    <property type="molecule type" value="Genomic_DNA"/>
</dbReference>
<sequence length="79" mass="8685">MPDSVALQIPFTSLMDAITSLGLEEKLKLLEAQIAEAEDDLLEQDPTVLADVAEARRAYRAGEYQTLQDYIADRSAQAS</sequence>
<organism evidence="1 2">
    <name type="scientific">Stenomitos frigidus ULC18</name>
    <dbReference type="NCBI Taxonomy" id="2107698"/>
    <lineage>
        <taxon>Bacteria</taxon>
        <taxon>Bacillati</taxon>
        <taxon>Cyanobacteriota</taxon>
        <taxon>Cyanophyceae</taxon>
        <taxon>Leptolyngbyales</taxon>
        <taxon>Leptolyngbyaceae</taxon>
        <taxon>Stenomitos</taxon>
    </lineage>
</organism>
<name>A0A2T1EDH6_9CYAN</name>
<keyword evidence="2" id="KW-1185">Reference proteome</keyword>
<dbReference type="Proteomes" id="UP000239576">
    <property type="component" value="Unassembled WGS sequence"/>
</dbReference>
<reference evidence="1 2" key="2">
    <citation type="submission" date="2018-03" db="EMBL/GenBank/DDBJ databases">
        <title>The ancient ancestry and fast evolution of plastids.</title>
        <authorList>
            <person name="Moore K.R."/>
            <person name="Magnabosco C."/>
            <person name="Momper L."/>
            <person name="Gold D.A."/>
            <person name="Bosak T."/>
            <person name="Fournier G.P."/>
        </authorList>
    </citation>
    <scope>NUCLEOTIDE SEQUENCE [LARGE SCALE GENOMIC DNA]</scope>
    <source>
        <strain evidence="1 2">ULC18</strain>
    </source>
</reference>
<evidence type="ECO:0000313" key="2">
    <source>
        <dbReference type="Proteomes" id="UP000239576"/>
    </source>
</evidence>
<evidence type="ECO:0008006" key="3">
    <source>
        <dbReference type="Google" id="ProtNLM"/>
    </source>
</evidence>
<reference evidence="2" key="1">
    <citation type="submission" date="2018-02" db="EMBL/GenBank/DDBJ databases">
        <authorList>
            <person name="Moore K."/>
            <person name="Momper L."/>
        </authorList>
    </citation>
    <scope>NUCLEOTIDE SEQUENCE [LARGE SCALE GENOMIC DNA]</scope>
    <source>
        <strain evidence="2">ULC18</strain>
    </source>
</reference>
<evidence type="ECO:0000313" key="1">
    <source>
        <dbReference type="EMBL" id="PSB30799.1"/>
    </source>
</evidence>
<accession>A0A2T1EDH6</accession>
<gene>
    <name evidence="1" type="ORF">C7B82_08050</name>
</gene>
<protein>
    <recommendedName>
        <fullName evidence="3">Addiction module protein</fullName>
    </recommendedName>
</protein>
<dbReference type="AlphaFoldDB" id="A0A2T1EDH6"/>
<comment type="caution">
    <text evidence="1">The sequence shown here is derived from an EMBL/GenBank/DDBJ whole genome shotgun (WGS) entry which is preliminary data.</text>
</comment>
<proteinExistence type="predicted"/>
<dbReference type="RefSeq" id="WP_106255828.1">
    <property type="nucleotide sequence ID" value="NZ_CAWNSW010000050.1"/>
</dbReference>